<evidence type="ECO:0000313" key="1">
    <source>
        <dbReference type="EMBL" id="CAK9327477.1"/>
    </source>
</evidence>
<organism evidence="1 2">
    <name type="scientific">Citrullus colocynthis</name>
    <name type="common">colocynth</name>
    <dbReference type="NCBI Taxonomy" id="252529"/>
    <lineage>
        <taxon>Eukaryota</taxon>
        <taxon>Viridiplantae</taxon>
        <taxon>Streptophyta</taxon>
        <taxon>Embryophyta</taxon>
        <taxon>Tracheophyta</taxon>
        <taxon>Spermatophyta</taxon>
        <taxon>Magnoliopsida</taxon>
        <taxon>eudicotyledons</taxon>
        <taxon>Gunneridae</taxon>
        <taxon>Pentapetalae</taxon>
        <taxon>rosids</taxon>
        <taxon>fabids</taxon>
        <taxon>Cucurbitales</taxon>
        <taxon>Cucurbitaceae</taxon>
        <taxon>Benincaseae</taxon>
        <taxon>Citrullus</taxon>
    </lineage>
</organism>
<dbReference type="Proteomes" id="UP001642487">
    <property type="component" value="Chromosome 8"/>
</dbReference>
<dbReference type="EMBL" id="OZ021742">
    <property type="protein sequence ID" value="CAK9327477.1"/>
    <property type="molecule type" value="Genomic_DNA"/>
</dbReference>
<keyword evidence="2" id="KW-1185">Reference proteome</keyword>
<sequence length="110" mass="12431">MLLRSSPSWTITTLSSRLGQLWPALNFLSRLKHIPLSFFNYISAFVRRRYEVDVGDCYPVVERTGVNVVDKAEGLLCGLIVIDLVVLPPLEEDENEEIPNPVLDDIDYPG</sequence>
<evidence type="ECO:0000313" key="2">
    <source>
        <dbReference type="Proteomes" id="UP001642487"/>
    </source>
</evidence>
<reference evidence="1 2" key="1">
    <citation type="submission" date="2024-03" db="EMBL/GenBank/DDBJ databases">
        <authorList>
            <person name="Gkanogiannis A."/>
            <person name="Becerra Lopez-Lavalle L."/>
        </authorList>
    </citation>
    <scope>NUCLEOTIDE SEQUENCE [LARGE SCALE GENOMIC DNA]</scope>
</reference>
<proteinExistence type="predicted"/>
<name>A0ABP0Z5Q9_9ROSI</name>
<accession>A0ABP0Z5Q9</accession>
<protein>
    <submittedName>
        <fullName evidence="1">Uncharacterized protein</fullName>
    </submittedName>
</protein>
<gene>
    <name evidence="1" type="ORF">CITCOLO1_LOCUS19857</name>
</gene>